<organism evidence="1 2">
    <name type="scientific">Aromatoleum tolulyticum</name>
    <dbReference type="NCBI Taxonomy" id="34027"/>
    <lineage>
        <taxon>Bacteria</taxon>
        <taxon>Pseudomonadati</taxon>
        <taxon>Pseudomonadota</taxon>
        <taxon>Betaproteobacteria</taxon>
        <taxon>Rhodocyclales</taxon>
        <taxon>Rhodocyclaceae</taxon>
        <taxon>Aromatoleum</taxon>
    </lineage>
</organism>
<protein>
    <submittedName>
        <fullName evidence="1">Uncharacterized protein</fullName>
    </submittedName>
</protein>
<dbReference type="Proteomes" id="UP000186819">
    <property type="component" value="Unassembled WGS sequence"/>
</dbReference>
<proteinExistence type="predicted"/>
<keyword evidence="2" id="KW-1185">Reference proteome</keyword>
<reference evidence="2" key="1">
    <citation type="submission" date="2017-01" db="EMBL/GenBank/DDBJ databases">
        <authorList>
            <person name="Varghese N."/>
            <person name="Submissions S."/>
        </authorList>
    </citation>
    <scope>NUCLEOTIDE SEQUENCE [LARGE SCALE GENOMIC DNA]</scope>
    <source>
        <strain evidence="2">ATCC 51758</strain>
    </source>
</reference>
<evidence type="ECO:0000313" key="2">
    <source>
        <dbReference type="Proteomes" id="UP000186819"/>
    </source>
</evidence>
<sequence length="202" mass="22286">MLHDSSLIFVEIVVCPLFSERPSEQAPRMAIHHCGEVTPLIAYFQIRDVTDPDLIGTLYVDFVCLALNTVEELRKARHTTVKRRGTGANTVLTHQALYASLTDTFACFSQCRMHARTAVGLATGLIDRLNLVQQTGVLIGTSAGRALSPSIIARGADTVEPAHRPHRERFLTVLDEGKDVPFRAEVNAMAFFNSSCSSFRRS</sequence>
<evidence type="ECO:0000313" key="1">
    <source>
        <dbReference type="EMBL" id="SIR53856.1"/>
    </source>
</evidence>
<dbReference type="EMBL" id="FTMD01000019">
    <property type="protein sequence ID" value="SIR53856.1"/>
    <property type="molecule type" value="Genomic_DNA"/>
</dbReference>
<name>A0A1N7BRG3_9RHOO</name>
<gene>
    <name evidence="1" type="ORF">SAMN05421829_11921</name>
</gene>
<dbReference type="AlphaFoldDB" id="A0A1N7BRG3"/>
<accession>A0A1N7BRG3</accession>